<organism evidence="2 3">
    <name type="scientific">Xanthomarina gelatinilytica</name>
    <dbReference type="NCBI Taxonomy" id="1137281"/>
    <lineage>
        <taxon>Bacteria</taxon>
        <taxon>Pseudomonadati</taxon>
        <taxon>Bacteroidota</taxon>
        <taxon>Flavobacteriia</taxon>
        <taxon>Flavobacteriales</taxon>
        <taxon>Flavobacteriaceae</taxon>
        <taxon>Xanthomarina</taxon>
    </lineage>
</organism>
<accession>M7MG09</accession>
<feature type="domain" description="DUF2779" evidence="1">
    <location>
        <begin position="377"/>
        <end position="522"/>
    </location>
</feature>
<dbReference type="Proteomes" id="UP000012024">
    <property type="component" value="Unassembled WGS sequence"/>
</dbReference>
<sequence>MKPRYLTKSRFKLALDCPTKLFYTSKDIYKNQSETDSFLEGLAQGGFQVEELARMYYPEGMAILGNDWNYNLLAQKTTDLLQQENVVIFEAAFLFEGLFIRVDILEKKGNQINLIEVKAKSISSDNHQSFFNKNGTLSGGWTPYLYDIAFQKHVMQLCFPKWEINPFLNLVDKDATATVDGLNQLFKVDTSSENRTGIIKKEGITKADLGDSILTTISVQEEVDYILTHNPHDDSKSFAELIAYFLEAYKTDMKIKNTIGSQCKTCEFYSEDISKTIKSGFHECWQEQLQVSHKTINKPKTYDVWYNPASKAMDEGRFFMNQLTEDDLNIKPEAGKLSRSERQWLQIEKEINQDPTPFIDVENLRQELNAWKFPLNFIDFETTAVAIPFLKNLHPYEQLAFQFSHHIVYEDGRVEHVNEYLNTEIGEFPNFNFIRALKTALSANTGSIFRYHNHENIIVNVIYKQLSQSNEPDKNELMEFIKSISHSTNSSSENWCGDRDMIDLQRTIVNYYFHPITGGSNSIKAILPAVLYSSTFLQKKYSKTVQAINVTSKNFNNDHVFLKMENGSVVSPYKNLPPIFDGFDYDTLEEAAEHASKSVPEIADGGAALFAYGKLQFPDVTKEEREAINQGLLRYCELDTLAMVMIYEYFKDITKQ</sequence>
<dbReference type="OrthoDB" id="9783873at2"/>
<dbReference type="eggNOG" id="COG1075">
    <property type="taxonomic scope" value="Bacteria"/>
</dbReference>
<dbReference type="AlphaFoldDB" id="M7MG09"/>
<dbReference type="GeneID" id="98641178"/>
<dbReference type="Pfam" id="PF11074">
    <property type="entry name" value="DUF2779"/>
    <property type="match status" value="1"/>
</dbReference>
<dbReference type="RefSeq" id="WP_007648844.1">
    <property type="nucleotide sequence ID" value="NZ_ANLA01000009.1"/>
</dbReference>
<gene>
    <name evidence="2" type="ORF">D778_02698</name>
</gene>
<dbReference type="EMBL" id="ANLA01000009">
    <property type="protein sequence ID" value="EMQ95177.1"/>
    <property type="molecule type" value="Genomic_DNA"/>
</dbReference>
<dbReference type="InterPro" id="IPR021301">
    <property type="entry name" value="DUF2779"/>
</dbReference>
<evidence type="ECO:0000313" key="3">
    <source>
        <dbReference type="Proteomes" id="UP000012024"/>
    </source>
</evidence>
<dbReference type="PATRIC" id="fig|1137281.3.peg.1287"/>
<evidence type="ECO:0000313" key="2">
    <source>
        <dbReference type="EMBL" id="EMQ95177.1"/>
    </source>
</evidence>
<keyword evidence="3" id="KW-1185">Reference proteome</keyword>
<protein>
    <recommendedName>
        <fullName evidence="1">DUF2779 domain-containing protein</fullName>
    </recommendedName>
</protein>
<comment type="caution">
    <text evidence="2">The sequence shown here is derived from an EMBL/GenBank/DDBJ whole genome shotgun (WGS) entry which is preliminary data.</text>
</comment>
<evidence type="ECO:0000259" key="1">
    <source>
        <dbReference type="Pfam" id="PF11074"/>
    </source>
</evidence>
<name>M7MG09_9FLAO</name>
<reference evidence="2 3" key="1">
    <citation type="submission" date="2012-12" db="EMBL/GenBank/DDBJ databases">
        <title>Genome assembly of Formosa sp. AK20.</title>
        <authorList>
            <person name="Kumar R."/>
            <person name="Khatri I."/>
            <person name="Vaidya B."/>
            <person name="Subramanian S."/>
            <person name="Pinnaka A."/>
        </authorList>
    </citation>
    <scope>NUCLEOTIDE SEQUENCE [LARGE SCALE GENOMIC DNA]</scope>
    <source>
        <strain evidence="2 3">AK20</strain>
    </source>
</reference>
<proteinExistence type="predicted"/>